<organism evidence="5 6">
    <name type="scientific">Endobacterium cereale</name>
    <dbReference type="NCBI Taxonomy" id="2663029"/>
    <lineage>
        <taxon>Bacteria</taxon>
        <taxon>Pseudomonadati</taxon>
        <taxon>Pseudomonadota</taxon>
        <taxon>Alphaproteobacteria</taxon>
        <taxon>Hyphomicrobiales</taxon>
        <taxon>Rhizobiaceae</taxon>
        <taxon>Endobacterium</taxon>
    </lineage>
</organism>
<dbReference type="PANTHER" id="PTHR10907:SF47">
    <property type="entry name" value="REGUCALCIN"/>
    <property type="match status" value="1"/>
</dbReference>
<feature type="binding site" evidence="3">
    <location>
        <position position="101"/>
    </location>
    <ligand>
        <name>substrate</name>
    </ligand>
</feature>
<feature type="binding site" evidence="3">
    <location>
        <position position="147"/>
    </location>
    <ligand>
        <name>a divalent metal cation</name>
        <dbReference type="ChEBI" id="CHEBI:60240"/>
    </ligand>
</feature>
<keyword evidence="3" id="KW-0479">Metal-binding</keyword>
<keyword evidence="6" id="KW-1185">Reference proteome</keyword>
<keyword evidence="3" id="KW-0862">Zinc</keyword>
<dbReference type="EMBL" id="WIXI01000041">
    <property type="protein sequence ID" value="MQY46535.1"/>
    <property type="molecule type" value="Genomic_DNA"/>
</dbReference>
<dbReference type="GO" id="GO:0019853">
    <property type="term" value="P:L-ascorbic acid biosynthetic process"/>
    <property type="evidence" value="ECO:0007669"/>
    <property type="project" value="TreeGrafter"/>
</dbReference>
<feature type="binding site" evidence="3">
    <location>
        <position position="99"/>
    </location>
    <ligand>
        <name>substrate</name>
    </ligand>
</feature>
<dbReference type="Pfam" id="PF08450">
    <property type="entry name" value="SGL"/>
    <property type="match status" value="1"/>
</dbReference>
<evidence type="ECO:0000256" key="1">
    <source>
        <dbReference type="ARBA" id="ARBA00008853"/>
    </source>
</evidence>
<dbReference type="RefSeq" id="WP_153354026.1">
    <property type="nucleotide sequence ID" value="NZ_WIXI01000041.1"/>
</dbReference>
<reference evidence="5 6" key="1">
    <citation type="submission" date="2019-11" db="EMBL/GenBank/DDBJ databases">
        <title>Genome analysis of Rhizobacterium cereale a novel genus and species isolated from maize roots in North Spain.</title>
        <authorList>
            <person name="Menendez E."/>
            <person name="Flores-Felix J.D."/>
            <person name="Ramirez-Bahena M.-H."/>
            <person name="Igual J.M."/>
            <person name="Garcia-Fraile P."/>
            <person name="Peix A."/>
            <person name="Velazquez E."/>
        </authorList>
    </citation>
    <scope>NUCLEOTIDE SEQUENCE [LARGE SCALE GENOMIC DNA]</scope>
    <source>
        <strain evidence="5 6">RZME27</strain>
    </source>
</reference>
<dbReference type="Gene3D" id="2.120.10.30">
    <property type="entry name" value="TolB, C-terminal domain"/>
    <property type="match status" value="1"/>
</dbReference>
<evidence type="ECO:0000259" key="4">
    <source>
        <dbReference type="Pfam" id="PF08450"/>
    </source>
</evidence>
<gene>
    <name evidence="5" type="ORF">GAO09_10815</name>
</gene>
<dbReference type="SUPFAM" id="SSF63829">
    <property type="entry name" value="Calcium-dependent phosphotriesterase"/>
    <property type="match status" value="1"/>
</dbReference>
<accession>A0A6A8A5J5</accession>
<dbReference type="GO" id="GO:0005509">
    <property type="term" value="F:calcium ion binding"/>
    <property type="evidence" value="ECO:0007669"/>
    <property type="project" value="TreeGrafter"/>
</dbReference>
<protein>
    <recommendedName>
        <fullName evidence="4">SMP-30/Gluconolactonase/LRE-like region domain-containing protein</fullName>
    </recommendedName>
</protein>
<sequence length="279" mass="30880">MTDIKVLDDRLPPDQLGEGAFWDGEAGALYWVDIERYVVHRYYVETAAHQSWKLSKHVSFAYPQDGHLILCLADGVYRFDPETGIETPIAVLNLPNDYRLNDGKLDPFGRLWLGTINTSEDPAETAALYVLRGDVLEEVESGYVNANGKAWSPDGKVMYHADTDRGTIWQYDYDGETGTVTGKRVLVKIPEGNPDGLCTDQNGNIIAAMYGDGCLKVYSFRGDEKAQIDLPVSNPTSCVLVGSNLYVTTAYDGLTEEERKQAPDAGRVFVARYPLPNDG</sequence>
<feature type="binding site" evidence="3">
    <location>
        <position position="195"/>
    </location>
    <ligand>
        <name>a divalent metal cation</name>
        <dbReference type="ChEBI" id="CHEBI:60240"/>
    </ligand>
</feature>
<dbReference type="Proteomes" id="UP000435138">
    <property type="component" value="Unassembled WGS sequence"/>
</dbReference>
<proteinExistence type="inferred from homology"/>
<comment type="cofactor">
    <cofactor evidence="3">
        <name>Zn(2+)</name>
        <dbReference type="ChEBI" id="CHEBI:29105"/>
    </cofactor>
    <text evidence="3">Binds 1 divalent metal cation per subunit.</text>
</comment>
<comment type="similarity">
    <text evidence="1">Belongs to the SMP-30/CGR1 family.</text>
</comment>
<dbReference type="GO" id="GO:0004341">
    <property type="term" value="F:gluconolactonase activity"/>
    <property type="evidence" value="ECO:0007669"/>
    <property type="project" value="TreeGrafter"/>
</dbReference>
<name>A0A6A8A5J5_9HYPH</name>
<feature type="domain" description="SMP-30/Gluconolactonase/LRE-like region" evidence="4">
    <location>
        <begin position="16"/>
        <end position="250"/>
    </location>
</feature>
<evidence type="ECO:0000313" key="5">
    <source>
        <dbReference type="EMBL" id="MQY46535.1"/>
    </source>
</evidence>
<comment type="caution">
    <text evidence="5">The sequence shown here is derived from an EMBL/GenBank/DDBJ whole genome shotgun (WGS) entry which is preliminary data.</text>
</comment>
<evidence type="ECO:0000256" key="2">
    <source>
        <dbReference type="PIRSR" id="PIRSR605511-1"/>
    </source>
</evidence>
<evidence type="ECO:0000313" key="6">
    <source>
        <dbReference type="Proteomes" id="UP000435138"/>
    </source>
</evidence>
<dbReference type="PRINTS" id="PR01790">
    <property type="entry name" value="SMP30FAMILY"/>
</dbReference>
<evidence type="ECO:0000256" key="3">
    <source>
        <dbReference type="PIRSR" id="PIRSR605511-2"/>
    </source>
</evidence>
<dbReference type="PANTHER" id="PTHR10907">
    <property type="entry name" value="REGUCALCIN"/>
    <property type="match status" value="1"/>
</dbReference>
<dbReference type="InterPro" id="IPR005511">
    <property type="entry name" value="SMP-30"/>
</dbReference>
<dbReference type="AlphaFoldDB" id="A0A6A8A5J5"/>
<dbReference type="InterPro" id="IPR011042">
    <property type="entry name" value="6-blade_b-propeller_TolB-like"/>
</dbReference>
<feature type="binding site" evidence="3">
    <location>
        <position position="18"/>
    </location>
    <ligand>
        <name>a divalent metal cation</name>
        <dbReference type="ChEBI" id="CHEBI:60240"/>
    </ligand>
</feature>
<feature type="active site" description="Proton donor/acceptor" evidence="2">
    <location>
        <position position="195"/>
    </location>
</feature>
<dbReference type="InterPro" id="IPR013658">
    <property type="entry name" value="SGL"/>
</dbReference>